<name>M5P7P0_9BACI</name>
<reference evidence="1 2" key="1">
    <citation type="journal article" date="2013" name="Genome Announc.">
        <title>Draft Whole-Genome Sequence of Bacillus sonorensis Strain L12, a Source of Nonribosomal Lipopeptides.</title>
        <authorList>
            <person name="Adimpong D.B."/>
            <person name="Sorensen K.I."/>
            <person name="Nielsen D.S."/>
            <person name="Thorsen L."/>
            <person name="Rasmussen T.B."/>
            <person name="Derkx P.M."/>
            <person name="Jespersen L."/>
        </authorList>
    </citation>
    <scope>NUCLEOTIDE SEQUENCE [LARGE SCALE GENOMIC DNA]</scope>
    <source>
        <strain evidence="1 2">L12</strain>
    </source>
</reference>
<accession>M5P7P0</accession>
<sequence>MNKIKVFNRILRFLKSVVIIKISCRRSLEQRNSSSFNVAVGAGRNIQNDIAVGGLFKTGIITAKINGIPYYKFLLR</sequence>
<dbReference type="RefSeq" id="WP_006636735.1">
    <property type="nucleotide sequence ID" value="NZ_AOFM01000003.1"/>
</dbReference>
<proteinExistence type="predicted"/>
<comment type="caution">
    <text evidence="1">The sequence shown here is derived from an EMBL/GenBank/DDBJ whole genome shotgun (WGS) entry which is preliminary data.</text>
</comment>
<evidence type="ECO:0000313" key="1">
    <source>
        <dbReference type="EMBL" id="EME76016.1"/>
    </source>
</evidence>
<gene>
    <name evidence="1" type="ORF">BSONL12_03549</name>
</gene>
<dbReference type="EMBL" id="AOFM01000003">
    <property type="protein sequence ID" value="EME76016.1"/>
    <property type="molecule type" value="Genomic_DNA"/>
</dbReference>
<dbReference type="Proteomes" id="UP000011907">
    <property type="component" value="Unassembled WGS sequence"/>
</dbReference>
<dbReference type="AlphaFoldDB" id="M5P7P0"/>
<evidence type="ECO:0000313" key="2">
    <source>
        <dbReference type="Proteomes" id="UP000011907"/>
    </source>
</evidence>
<protein>
    <submittedName>
        <fullName evidence="1">Uncharacterized protein</fullName>
    </submittedName>
</protein>
<organism evidence="1 2">
    <name type="scientific">Bacillus sonorensis L12</name>
    <dbReference type="NCBI Taxonomy" id="1274524"/>
    <lineage>
        <taxon>Bacteria</taxon>
        <taxon>Bacillati</taxon>
        <taxon>Bacillota</taxon>
        <taxon>Bacilli</taxon>
        <taxon>Bacillales</taxon>
        <taxon>Bacillaceae</taxon>
        <taxon>Bacillus</taxon>
    </lineage>
</organism>
<dbReference type="GeneID" id="92852350"/>